<dbReference type="PANTHER" id="PTHR30363:SF44">
    <property type="entry name" value="AGA OPERON TRANSCRIPTIONAL REPRESSOR-RELATED"/>
    <property type="match status" value="1"/>
</dbReference>
<accession>A0A940WW90</accession>
<dbReference type="InterPro" id="IPR050313">
    <property type="entry name" value="Carb_Metab_HTH_regulators"/>
</dbReference>
<dbReference type="RefSeq" id="WP_210598707.1">
    <property type="nucleotide sequence ID" value="NZ_JAGKSQ010000008.1"/>
</dbReference>
<dbReference type="InterPro" id="IPR036388">
    <property type="entry name" value="WH-like_DNA-bd_sf"/>
</dbReference>
<reference evidence="4" key="1">
    <citation type="submission" date="2021-03" db="EMBL/GenBank/DDBJ databases">
        <title>Bacillus suaedae sp. nov., isolated from Suaeda aralocaspica.</title>
        <authorList>
            <person name="Lei R.F.R."/>
        </authorList>
    </citation>
    <scope>NUCLEOTIDE SEQUENCE</scope>
    <source>
        <strain evidence="4">YZJH907-2</strain>
    </source>
</reference>
<comment type="caution">
    <text evidence="4">The sequence shown here is derived from an EMBL/GenBank/DDBJ whole genome shotgun (WGS) entry which is preliminary data.</text>
</comment>
<dbReference type="InterPro" id="IPR014036">
    <property type="entry name" value="DeoR-like_C"/>
</dbReference>
<dbReference type="PANTHER" id="PTHR30363">
    <property type="entry name" value="HTH-TYPE TRANSCRIPTIONAL REGULATOR SRLR-RELATED"/>
    <property type="match status" value="1"/>
</dbReference>
<evidence type="ECO:0000256" key="1">
    <source>
        <dbReference type="ARBA" id="ARBA00023015"/>
    </source>
</evidence>
<evidence type="ECO:0000313" key="4">
    <source>
        <dbReference type="EMBL" id="MBP3952853.1"/>
    </source>
</evidence>
<dbReference type="InterPro" id="IPR001034">
    <property type="entry name" value="DeoR_HTH"/>
</dbReference>
<dbReference type="SUPFAM" id="SSF46785">
    <property type="entry name" value="Winged helix' DNA-binding domain"/>
    <property type="match status" value="1"/>
</dbReference>
<gene>
    <name evidence="4" type="ORF">J7W16_17155</name>
</gene>
<keyword evidence="5" id="KW-1185">Reference proteome</keyword>
<dbReference type="InterPro" id="IPR037171">
    <property type="entry name" value="NagB/RpiA_transferase-like"/>
</dbReference>
<dbReference type="PROSITE" id="PS51000">
    <property type="entry name" value="HTH_DEOR_2"/>
    <property type="match status" value="1"/>
</dbReference>
<dbReference type="EMBL" id="JAGKSQ010000008">
    <property type="protein sequence ID" value="MBP3952853.1"/>
    <property type="molecule type" value="Genomic_DNA"/>
</dbReference>
<dbReference type="Gene3D" id="1.10.10.10">
    <property type="entry name" value="Winged helix-like DNA-binding domain superfamily/Winged helix DNA-binding domain"/>
    <property type="match status" value="1"/>
</dbReference>
<dbReference type="Pfam" id="PF00455">
    <property type="entry name" value="DeoRC"/>
    <property type="match status" value="1"/>
</dbReference>
<keyword evidence="1" id="KW-0805">Transcription regulation</keyword>
<evidence type="ECO:0000256" key="2">
    <source>
        <dbReference type="ARBA" id="ARBA00023163"/>
    </source>
</evidence>
<protein>
    <submittedName>
        <fullName evidence="4">DeoR/GlpR transcriptional regulator</fullName>
    </submittedName>
</protein>
<evidence type="ECO:0000313" key="5">
    <source>
        <dbReference type="Proteomes" id="UP000678228"/>
    </source>
</evidence>
<feature type="domain" description="HTH deoR-type" evidence="3">
    <location>
        <begin position="3"/>
        <end position="58"/>
    </location>
</feature>
<organism evidence="4 5">
    <name type="scientific">Halalkalibacter suaedae</name>
    <dbReference type="NCBI Taxonomy" id="2822140"/>
    <lineage>
        <taxon>Bacteria</taxon>
        <taxon>Bacillati</taxon>
        <taxon>Bacillota</taxon>
        <taxon>Bacilli</taxon>
        <taxon>Bacillales</taxon>
        <taxon>Bacillaceae</taxon>
        <taxon>Halalkalibacter</taxon>
    </lineage>
</organism>
<name>A0A940WW90_9BACI</name>
<keyword evidence="2" id="KW-0804">Transcription</keyword>
<proteinExistence type="predicted"/>
<sequence>MLSVERYEKILKELEKNKTVKVSELSLNIGVTEKTIRLDLEALEHKGLLKRIHGGAILQEENVRIFPVDERQSKNNENKLKIAIEAMKRIEPEETILMDGGSTTLALAKLLGQFPVTVITNDIRIANELIDKEKVQLMVLGGSRIGTTSSLFGVQASDLLKRIRVNRLFFGTTGVSIDHGLTVFNSFHVEWKRKIIDCANHVTLLAESTKFEKVGLIQFATLDDLDEIITDDQLDQAIKAKLENLSIPLVISN</sequence>
<dbReference type="Pfam" id="PF08220">
    <property type="entry name" value="HTH_DeoR"/>
    <property type="match status" value="1"/>
</dbReference>
<dbReference type="GO" id="GO:0003700">
    <property type="term" value="F:DNA-binding transcription factor activity"/>
    <property type="evidence" value="ECO:0007669"/>
    <property type="project" value="InterPro"/>
</dbReference>
<dbReference type="InterPro" id="IPR036390">
    <property type="entry name" value="WH_DNA-bd_sf"/>
</dbReference>
<dbReference type="Gene3D" id="3.40.50.1360">
    <property type="match status" value="1"/>
</dbReference>
<dbReference type="PRINTS" id="PR00037">
    <property type="entry name" value="HTHLACR"/>
</dbReference>
<dbReference type="SMART" id="SM01134">
    <property type="entry name" value="DeoRC"/>
    <property type="match status" value="1"/>
</dbReference>
<dbReference type="AlphaFoldDB" id="A0A940WW90"/>
<dbReference type="Proteomes" id="UP000678228">
    <property type="component" value="Unassembled WGS sequence"/>
</dbReference>
<dbReference type="SMART" id="SM00420">
    <property type="entry name" value="HTH_DEOR"/>
    <property type="match status" value="1"/>
</dbReference>
<dbReference type="SUPFAM" id="SSF100950">
    <property type="entry name" value="NagB/RpiA/CoA transferase-like"/>
    <property type="match status" value="1"/>
</dbReference>
<evidence type="ECO:0000259" key="3">
    <source>
        <dbReference type="PROSITE" id="PS51000"/>
    </source>
</evidence>